<feature type="region of interest" description="Disordered" evidence="1">
    <location>
        <begin position="1"/>
        <end position="34"/>
    </location>
</feature>
<protein>
    <submittedName>
        <fullName evidence="3">RICIN domain-containing protein</fullName>
    </submittedName>
</protein>
<dbReference type="EMBL" id="JBITYG010000002">
    <property type="protein sequence ID" value="MFI9100826.1"/>
    <property type="molecule type" value="Genomic_DNA"/>
</dbReference>
<feature type="compositionally biased region" description="Polar residues" evidence="1">
    <location>
        <begin position="85"/>
        <end position="95"/>
    </location>
</feature>
<evidence type="ECO:0000256" key="1">
    <source>
        <dbReference type="SAM" id="MobiDB-lite"/>
    </source>
</evidence>
<evidence type="ECO:0000313" key="4">
    <source>
        <dbReference type="Proteomes" id="UP001614394"/>
    </source>
</evidence>
<organism evidence="3 4">
    <name type="scientific">Streptomyces fildesensis</name>
    <dbReference type="NCBI Taxonomy" id="375757"/>
    <lineage>
        <taxon>Bacteria</taxon>
        <taxon>Bacillati</taxon>
        <taxon>Actinomycetota</taxon>
        <taxon>Actinomycetes</taxon>
        <taxon>Kitasatosporales</taxon>
        <taxon>Streptomycetaceae</taxon>
        <taxon>Streptomyces</taxon>
    </lineage>
</organism>
<comment type="caution">
    <text evidence="3">The sequence shown here is derived from an EMBL/GenBank/DDBJ whole genome shotgun (WGS) entry which is preliminary data.</text>
</comment>
<feature type="domain" description="Ricin B lectin" evidence="2">
    <location>
        <begin position="188"/>
        <end position="277"/>
    </location>
</feature>
<dbReference type="InterPro" id="IPR035992">
    <property type="entry name" value="Ricin_B-like_lectins"/>
</dbReference>
<accession>A0ABW8C5Y4</accession>
<dbReference type="Proteomes" id="UP001614394">
    <property type="component" value="Unassembled WGS sequence"/>
</dbReference>
<dbReference type="CDD" id="cd00161">
    <property type="entry name" value="beta-trefoil_Ricin-like"/>
    <property type="match status" value="1"/>
</dbReference>
<dbReference type="Gene3D" id="2.80.10.50">
    <property type="match status" value="1"/>
</dbReference>
<proteinExistence type="predicted"/>
<name>A0ABW8C5Y4_9ACTN</name>
<reference evidence="3 4" key="1">
    <citation type="submission" date="2024-10" db="EMBL/GenBank/DDBJ databases">
        <title>The Natural Products Discovery Center: Release of the First 8490 Sequenced Strains for Exploring Actinobacteria Biosynthetic Diversity.</title>
        <authorList>
            <person name="Kalkreuter E."/>
            <person name="Kautsar S.A."/>
            <person name="Yang D."/>
            <person name="Bader C.D."/>
            <person name="Teijaro C.N."/>
            <person name="Fluegel L."/>
            <person name="Davis C.M."/>
            <person name="Simpson J.R."/>
            <person name="Lauterbach L."/>
            <person name="Steele A.D."/>
            <person name="Gui C."/>
            <person name="Meng S."/>
            <person name="Li G."/>
            <person name="Viehrig K."/>
            <person name="Ye F."/>
            <person name="Su P."/>
            <person name="Kiefer A.F."/>
            <person name="Nichols A."/>
            <person name="Cepeda A.J."/>
            <person name="Yan W."/>
            <person name="Fan B."/>
            <person name="Jiang Y."/>
            <person name="Adhikari A."/>
            <person name="Zheng C.-J."/>
            <person name="Schuster L."/>
            <person name="Cowan T.M."/>
            <person name="Smanski M.J."/>
            <person name="Chevrette M.G."/>
            <person name="De Carvalho L.P.S."/>
            <person name="Shen B."/>
        </authorList>
    </citation>
    <scope>NUCLEOTIDE SEQUENCE [LARGE SCALE GENOMIC DNA]</scope>
    <source>
        <strain evidence="3 4">NPDC053399</strain>
    </source>
</reference>
<sequence length="299" mass="32001">MSETEQDDAKRRQRARFVDALTSTAQQPGERSRLGMRVAGATAVLALVAGGTLGMGAWRSYQADVDAKEQKLALEQAAALKKLPQSPSRSATSKPTAPAQPTRGAETQVPDAPAVPAAPPANPANPSKQQSKPQTEKKEAPRPLVLSDRSGVLLKSATTGLCADLPNTGAGYYTMPIMQSHCDGSSGDNQQWSMQVHRGDTGPGGASLVLFVNAKDGLCIDVPEKVAKPAGTLVQEANCHSTVEDNELWWLDPVGDGTVRIHNYMSNQLCLQVWGDSPKSTSWTSIDRCEDRDSLWRLT</sequence>
<evidence type="ECO:0000313" key="3">
    <source>
        <dbReference type="EMBL" id="MFI9100826.1"/>
    </source>
</evidence>
<dbReference type="PROSITE" id="PS50231">
    <property type="entry name" value="RICIN_B_LECTIN"/>
    <property type="match status" value="1"/>
</dbReference>
<keyword evidence="4" id="KW-1185">Reference proteome</keyword>
<dbReference type="InterPro" id="IPR000772">
    <property type="entry name" value="Ricin_B_lectin"/>
</dbReference>
<dbReference type="Pfam" id="PF14200">
    <property type="entry name" value="RicinB_lectin_2"/>
    <property type="match status" value="1"/>
</dbReference>
<evidence type="ECO:0000259" key="2">
    <source>
        <dbReference type="Pfam" id="PF14200"/>
    </source>
</evidence>
<gene>
    <name evidence="3" type="ORF">ACIGXA_09885</name>
</gene>
<feature type="region of interest" description="Disordered" evidence="1">
    <location>
        <begin position="81"/>
        <end position="149"/>
    </location>
</feature>
<dbReference type="RefSeq" id="WP_399646489.1">
    <property type="nucleotide sequence ID" value="NZ_JBITYG010000002.1"/>
</dbReference>
<dbReference type="SUPFAM" id="SSF50370">
    <property type="entry name" value="Ricin B-like lectins"/>
    <property type="match status" value="1"/>
</dbReference>